<dbReference type="InterPro" id="IPR011600">
    <property type="entry name" value="Pept_C14_caspase"/>
</dbReference>
<organism evidence="2 3">
    <name type="scientific">Polyangium jinanense</name>
    <dbReference type="NCBI Taxonomy" id="2829994"/>
    <lineage>
        <taxon>Bacteria</taxon>
        <taxon>Pseudomonadati</taxon>
        <taxon>Myxococcota</taxon>
        <taxon>Polyangia</taxon>
        <taxon>Polyangiales</taxon>
        <taxon>Polyangiaceae</taxon>
        <taxon>Polyangium</taxon>
    </lineage>
</organism>
<evidence type="ECO:0000259" key="1">
    <source>
        <dbReference type="Pfam" id="PF00656"/>
    </source>
</evidence>
<dbReference type="GO" id="GO:0006508">
    <property type="term" value="P:proteolysis"/>
    <property type="evidence" value="ECO:0007669"/>
    <property type="project" value="InterPro"/>
</dbReference>
<accession>A0A9X4AXY9</accession>
<evidence type="ECO:0000313" key="2">
    <source>
        <dbReference type="EMBL" id="MDC3988969.1"/>
    </source>
</evidence>
<feature type="domain" description="Peptidase C14 caspase" evidence="1">
    <location>
        <begin position="26"/>
        <end position="249"/>
    </location>
</feature>
<dbReference type="Pfam" id="PF00656">
    <property type="entry name" value="Peptidase_C14"/>
    <property type="match status" value="1"/>
</dbReference>
<keyword evidence="3" id="KW-1185">Reference proteome</keyword>
<gene>
    <name evidence="2" type="ORF">KEG57_51355</name>
</gene>
<protein>
    <submittedName>
        <fullName evidence="2">Caspase family protein</fullName>
    </submittedName>
</protein>
<dbReference type="Gene3D" id="3.40.50.1460">
    <property type="match status" value="1"/>
</dbReference>
<name>A0A9X4AXY9_9BACT</name>
<reference evidence="2 3" key="1">
    <citation type="submission" date="2021-04" db="EMBL/GenBank/DDBJ databases">
        <title>Genome analysis of Polyangium sp.</title>
        <authorList>
            <person name="Li Y."/>
            <person name="Wang J."/>
        </authorList>
    </citation>
    <scope>NUCLEOTIDE SEQUENCE [LARGE SCALE GENOMIC DNA]</scope>
    <source>
        <strain evidence="2 3">SDU14</strain>
    </source>
</reference>
<dbReference type="GO" id="GO:0004197">
    <property type="term" value="F:cysteine-type endopeptidase activity"/>
    <property type="evidence" value="ECO:0007669"/>
    <property type="project" value="InterPro"/>
</dbReference>
<dbReference type="AlphaFoldDB" id="A0A9X4AXY9"/>
<comment type="caution">
    <text evidence="2">The sequence shown here is derived from an EMBL/GenBank/DDBJ whole genome shotgun (WGS) entry which is preliminary data.</text>
</comment>
<evidence type="ECO:0000313" key="3">
    <source>
        <dbReference type="Proteomes" id="UP001151081"/>
    </source>
</evidence>
<dbReference type="Proteomes" id="UP001151081">
    <property type="component" value="Unassembled WGS sequence"/>
</dbReference>
<dbReference type="InterPro" id="IPR029030">
    <property type="entry name" value="Caspase-like_dom_sf"/>
</dbReference>
<dbReference type="EMBL" id="JAGTJJ010000090">
    <property type="protein sequence ID" value="MDC3988969.1"/>
    <property type="molecule type" value="Genomic_DNA"/>
</dbReference>
<dbReference type="RefSeq" id="WP_272427130.1">
    <property type="nucleotide sequence ID" value="NZ_JAGTJJ010000090.1"/>
</dbReference>
<sequence length="524" mass="55486">MKSLWIFGVFLATFLSTTFAWARIERFAVIIGNNAGAPGDVELRYAESDATRVHDVLKDLGGFPPANMVLLRGEGADTVRATLIAMNDRIRQAAAPDVQVIAVVYYSGHADATALHLGRTTLDLPQLEQLVRGSAASFRVLVLDACRSGALTRVKGGSPAAPVDIRIDGRLAGEGVVFLTASSANEDAQESDALKGSFFTHYFVSGLMGAADDNGDGLVELEEAYDHAYDNTLRASSRTLAGTQHPTFRYELRGQGKVLLTSLPAGASGRATLELPAGRSYLLFGGSSAGPVVAEVSARDVGRKISVKPGTYFVRGRDKDYLLEGSITLSAGQAAVLRDDTLTQVAYARLVRKGQARAGAVHGPQAGYRLRTSFWKGASPCHGFFAGYAIETEHLSVTPRLGACRGGFANDVLSADTDELDLSVRLAHAWDFPVVSLDLGISAGAAILNESFVTRGVAPARTSFAGHVGAGLDATVDLPAGFYLLGEVAAETYFFRQQDAAHPRESDIAAAFAMRLLGGAGKRF</sequence>
<proteinExistence type="predicted"/>
<dbReference type="SUPFAM" id="SSF52129">
    <property type="entry name" value="Caspase-like"/>
    <property type="match status" value="1"/>
</dbReference>